<dbReference type="EMBL" id="QOZG01000032">
    <property type="protein sequence ID" value="RCS21491.1"/>
    <property type="molecule type" value="Genomic_DNA"/>
</dbReference>
<gene>
    <name evidence="1" type="ORF">DUT91_23745</name>
</gene>
<organism evidence="1 2">
    <name type="scientific">Phyllobacterium salinisoli</name>
    <dbReference type="NCBI Taxonomy" id="1899321"/>
    <lineage>
        <taxon>Bacteria</taxon>
        <taxon>Pseudomonadati</taxon>
        <taxon>Pseudomonadota</taxon>
        <taxon>Alphaproteobacteria</taxon>
        <taxon>Hyphomicrobiales</taxon>
        <taxon>Phyllobacteriaceae</taxon>
        <taxon>Phyllobacterium</taxon>
    </lineage>
</organism>
<protein>
    <recommendedName>
        <fullName evidence="3">Type II toxin-antitoxin system PemK/MazF family toxin</fullName>
    </recommendedName>
</protein>
<name>A0A368JX12_9HYPH</name>
<accession>A0A368JX12</accession>
<proteinExistence type="predicted"/>
<dbReference type="AlphaFoldDB" id="A0A368JX12"/>
<evidence type="ECO:0000313" key="1">
    <source>
        <dbReference type="EMBL" id="RCS21491.1"/>
    </source>
</evidence>
<comment type="caution">
    <text evidence="1">The sequence shown here is derived from an EMBL/GenBank/DDBJ whole genome shotgun (WGS) entry which is preliminary data.</text>
</comment>
<dbReference type="OrthoDB" id="7432864at2"/>
<reference evidence="1 2" key="1">
    <citation type="submission" date="2018-07" db="EMBL/GenBank/DDBJ databases">
        <title>The draft genome of Phyllobacterium salinisoli.</title>
        <authorList>
            <person name="Liu L."/>
            <person name="Li L."/>
            <person name="Zhang X."/>
            <person name="Liang L."/>
        </authorList>
    </citation>
    <scope>NUCLEOTIDE SEQUENCE [LARGE SCALE GENOMIC DNA]</scope>
    <source>
        <strain evidence="1 2">LLAN61</strain>
    </source>
</reference>
<keyword evidence="2" id="KW-1185">Reference proteome</keyword>
<dbReference type="Proteomes" id="UP000253420">
    <property type="component" value="Unassembled WGS sequence"/>
</dbReference>
<evidence type="ECO:0008006" key="3">
    <source>
        <dbReference type="Google" id="ProtNLM"/>
    </source>
</evidence>
<evidence type="ECO:0000313" key="2">
    <source>
        <dbReference type="Proteomes" id="UP000253420"/>
    </source>
</evidence>
<sequence>MMTDRFGKGDIVGYPYLWRWQEEEGREHGEKDRPVCLILSKRDDKGNTHVLLLPISATPPFEGQAALEIPTLELQRAKLSTFKRGWITVSECNYDILEKSFHFDTRQKPRGKFSGLFLEGVRKAFAPFLAAGSARVDRTR</sequence>